<protein>
    <recommendedName>
        <fullName evidence="3">DDE Tnp4 domain-containing protein</fullName>
    </recommendedName>
</protein>
<evidence type="ECO:0000256" key="1">
    <source>
        <dbReference type="ARBA" id="ARBA00001968"/>
    </source>
</evidence>
<dbReference type="EMBL" id="CALNXI010001040">
    <property type="protein sequence ID" value="CAH3152726.1"/>
    <property type="molecule type" value="Genomic_DNA"/>
</dbReference>
<evidence type="ECO:0000313" key="5">
    <source>
        <dbReference type="Proteomes" id="UP001159427"/>
    </source>
</evidence>
<accession>A0ABN8PXC1</accession>
<reference evidence="4 5" key="1">
    <citation type="submission" date="2022-05" db="EMBL/GenBank/DDBJ databases">
        <authorList>
            <consortium name="Genoscope - CEA"/>
            <person name="William W."/>
        </authorList>
    </citation>
    <scope>NUCLEOTIDE SEQUENCE [LARGE SCALE GENOMIC DNA]</scope>
</reference>
<comment type="caution">
    <text evidence="4">The sequence shown here is derived from an EMBL/GenBank/DDBJ whole genome shotgun (WGS) entry which is preliminary data.</text>
</comment>
<evidence type="ECO:0000256" key="2">
    <source>
        <dbReference type="ARBA" id="ARBA00022723"/>
    </source>
</evidence>
<keyword evidence="5" id="KW-1185">Reference proteome</keyword>
<name>A0ABN8PXC1_9CNID</name>
<dbReference type="Proteomes" id="UP001159427">
    <property type="component" value="Unassembled WGS sequence"/>
</dbReference>
<evidence type="ECO:0000259" key="3">
    <source>
        <dbReference type="Pfam" id="PF13359"/>
    </source>
</evidence>
<sequence>MTTVLTTFIVRFICFFKVGDGAYLIFLWLQIPLLEATRDQREIQFNQELFSGRVKVECAFGCLKSGLKILHKQLDSVIAFSFKTAIACALLHNVCIKMGDDWDDNGNPHHCDCHHDNRDVVRDGDEI</sequence>
<dbReference type="InterPro" id="IPR027806">
    <property type="entry name" value="HARBI1_dom"/>
</dbReference>
<organism evidence="4 5">
    <name type="scientific">Porites evermanni</name>
    <dbReference type="NCBI Taxonomy" id="104178"/>
    <lineage>
        <taxon>Eukaryota</taxon>
        <taxon>Metazoa</taxon>
        <taxon>Cnidaria</taxon>
        <taxon>Anthozoa</taxon>
        <taxon>Hexacorallia</taxon>
        <taxon>Scleractinia</taxon>
        <taxon>Fungiina</taxon>
        <taxon>Poritidae</taxon>
        <taxon>Porites</taxon>
    </lineage>
</organism>
<dbReference type="Pfam" id="PF13359">
    <property type="entry name" value="DDE_Tnp_4"/>
    <property type="match status" value="1"/>
</dbReference>
<evidence type="ECO:0000313" key="4">
    <source>
        <dbReference type="EMBL" id="CAH3152726.1"/>
    </source>
</evidence>
<keyword evidence="2" id="KW-0479">Metal-binding</keyword>
<feature type="domain" description="DDE Tnp4" evidence="3">
    <location>
        <begin position="18"/>
        <end position="93"/>
    </location>
</feature>
<gene>
    <name evidence="4" type="ORF">PEVE_00000847</name>
</gene>
<proteinExistence type="predicted"/>
<comment type="cofactor">
    <cofactor evidence="1">
        <name>a divalent metal cation</name>
        <dbReference type="ChEBI" id="CHEBI:60240"/>
    </cofactor>
</comment>